<feature type="non-terminal residue" evidence="2">
    <location>
        <position position="389"/>
    </location>
</feature>
<dbReference type="Pfam" id="PF10536">
    <property type="entry name" value="PMD"/>
    <property type="match status" value="1"/>
</dbReference>
<reference evidence="2 3" key="1">
    <citation type="submission" date="2023-12" db="EMBL/GenBank/DDBJ databases">
        <title>A high-quality genome assembly for Dillenia turbinata (Dilleniales).</title>
        <authorList>
            <person name="Chanderbali A."/>
        </authorList>
    </citation>
    <scope>NUCLEOTIDE SEQUENCE [LARGE SCALE GENOMIC DNA]</scope>
    <source>
        <strain evidence="2">LSX21</strain>
        <tissue evidence="2">Leaf</tissue>
    </source>
</reference>
<organism evidence="2 3">
    <name type="scientific">Dillenia turbinata</name>
    <dbReference type="NCBI Taxonomy" id="194707"/>
    <lineage>
        <taxon>Eukaryota</taxon>
        <taxon>Viridiplantae</taxon>
        <taxon>Streptophyta</taxon>
        <taxon>Embryophyta</taxon>
        <taxon>Tracheophyta</taxon>
        <taxon>Spermatophyta</taxon>
        <taxon>Magnoliopsida</taxon>
        <taxon>eudicotyledons</taxon>
        <taxon>Gunneridae</taxon>
        <taxon>Pentapetalae</taxon>
        <taxon>Dilleniales</taxon>
        <taxon>Dilleniaceae</taxon>
        <taxon>Dillenia</taxon>
    </lineage>
</organism>
<dbReference type="EMBL" id="JBAMMX010000008">
    <property type="protein sequence ID" value="KAK6934868.1"/>
    <property type="molecule type" value="Genomic_DNA"/>
</dbReference>
<comment type="caution">
    <text evidence="2">The sequence shown here is derived from an EMBL/GenBank/DDBJ whole genome shotgun (WGS) entry which is preliminary data.</text>
</comment>
<feature type="domain" description="Aminotransferase-like plant mobile" evidence="1">
    <location>
        <begin position="99"/>
        <end position="252"/>
    </location>
</feature>
<gene>
    <name evidence="2" type="ORF">RJ641_035023</name>
</gene>
<sequence length="389" mass="44507">MEETQIQIDCHWKATVPSPKYEFENFFYTKLISPKEGKPITRIARFLNPCTAIVSQAVVVPNAPLLFEIFPESLQQWKSRVCFKGWKNPSRLSRSTIRKLWASERFSNLGPNSNALKPGEPRVARYHKLRWNLTLPHVRLSLKSPTDFLWRSYAVNLTNWRHLAYHNESEEKELDFDLGLDEDLQSYIVSELVGVDCKESYFPHRVAMQFGPDQDLPSEASDAHFDMGNGKIFIPARSFEPGVSTRYLNWWKEMMLARHDKIENHLVHDGVVDAKVSPLITKEKNVEDCHASGASGSDVDELTISMVASKSRNRKTCADFCNQFHLIDLTQEIVVLDDEMNEFANRAVESKGRNAKEYMCTTMDTEWVERVVKGATKCKGRQIGASISS</sequence>
<dbReference type="AlphaFoldDB" id="A0AAN8VGX1"/>
<dbReference type="GO" id="GO:0008483">
    <property type="term" value="F:transaminase activity"/>
    <property type="evidence" value="ECO:0007669"/>
    <property type="project" value="UniProtKB-KW"/>
</dbReference>
<dbReference type="GO" id="GO:0010073">
    <property type="term" value="P:meristem maintenance"/>
    <property type="evidence" value="ECO:0007669"/>
    <property type="project" value="InterPro"/>
</dbReference>
<keyword evidence="2" id="KW-0808">Transferase</keyword>
<proteinExistence type="predicted"/>
<name>A0AAN8VGX1_9MAGN</name>
<dbReference type="Proteomes" id="UP001370490">
    <property type="component" value="Unassembled WGS sequence"/>
</dbReference>
<keyword evidence="2" id="KW-0032">Aminotransferase</keyword>
<dbReference type="InterPro" id="IPR044824">
    <property type="entry name" value="MAIN-like"/>
</dbReference>
<evidence type="ECO:0000313" key="3">
    <source>
        <dbReference type="Proteomes" id="UP001370490"/>
    </source>
</evidence>
<dbReference type="PANTHER" id="PTHR46033">
    <property type="entry name" value="PROTEIN MAIN-LIKE 2"/>
    <property type="match status" value="1"/>
</dbReference>
<keyword evidence="3" id="KW-1185">Reference proteome</keyword>
<dbReference type="InterPro" id="IPR019557">
    <property type="entry name" value="AminoTfrase-like_pln_mobile"/>
</dbReference>
<dbReference type="PANTHER" id="PTHR46033:SF83">
    <property type="entry name" value="PROTEIN MAINTENANCE OF MERISTEMS-LIKE"/>
    <property type="match status" value="1"/>
</dbReference>
<protein>
    <submittedName>
        <fullName evidence="2">Aminotransferase-like, plant mobile domain</fullName>
    </submittedName>
</protein>
<accession>A0AAN8VGX1</accession>
<evidence type="ECO:0000313" key="2">
    <source>
        <dbReference type="EMBL" id="KAK6934868.1"/>
    </source>
</evidence>
<evidence type="ECO:0000259" key="1">
    <source>
        <dbReference type="Pfam" id="PF10536"/>
    </source>
</evidence>